<comment type="caution">
    <text evidence="1">The sequence shown here is derived from an EMBL/GenBank/DDBJ whole genome shotgun (WGS) entry which is preliminary data.</text>
</comment>
<proteinExistence type="predicted"/>
<dbReference type="InterPro" id="IPR042298">
    <property type="entry name" value="P-CP_red_C"/>
</dbReference>
<dbReference type="InterPro" id="IPR020203">
    <property type="entry name" value="YneK"/>
</dbReference>
<keyword evidence="2" id="KW-1185">Reference proteome</keyword>
<dbReference type="RefSeq" id="WP_201632418.1">
    <property type="nucleotide sequence ID" value="NZ_JAEQNB010000001.1"/>
</dbReference>
<dbReference type="Proteomes" id="UP000602284">
    <property type="component" value="Unassembled WGS sequence"/>
</dbReference>
<accession>A0ABS1J7P0</accession>
<dbReference type="Gene3D" id="1.10.8.550">
    <property type="entry name" value="Proto-chlorophyllide reductase 57 kD subunit B"/>
    <property type="match status" value="1"/>
</dbReference>
<evidence type="ECO:0000313" key="2">
    <source>
        <dbReference type="Proteomes" id="UP000602284"/>
    </source>
</evidence>
<evidence type="ECO:0000313" key="1">
    <source>
        <dbReference type="EMBL" id="MBL0386301.1"/>
    </source>
</evidence>
<dbReference type="Pfam" id="PF11084">
    <property type="entry name" value="DUF2621"/>
    <property type="match status" value="1"/>
</dbReference>
<reference evidence="1 2" key="1">
    <citation type="submission" date="2021-01" db="EMBL/GenBank/DDBJ databases">
        <title>Tumebacillus sp. strain ITR2 16S ribosomal RNA gene Genome sequencing and assembly.</title>
        <authorList>
            <person name="Kang M."/>
        </authorList>
    </citation>
    <scope>NUCLEOTIDE SEQUENCE [LARGE SCALE GENOMIC DNA]</scope>
    <source>
        <strain evidence="1 2">ITR2</strain>
    </source>
</reference>
<name>A0ABS1J7P0_9BACL</name>
<organism evidence="1 2">
    <name type="scientific">Tumebacillus amylolyticus</name>
    <dbReference type="NCBI Taxonomy" id="2801339"/>
    <lineage>
        <taxon>Bacteria</taxon>
        <taxon>Bacillati</taxon>
        <taxon>Bacillota</taxon>
        <taxon>Bacilli</taxon>
        <taxon>Bacillales</taxon>
        <taxon>Alicyclobacillaceae</taxon>
        <taxon>Tumebacillus</taxon>
    </lineage>
</organism>
<sequence length="91" mass="10534">MEYTKTSKELLDELLSPIPFMVRPMAKKMIEKQIFAEAQKANHSTVEDEDVLRGYIIAGAKKEADRDRMKKFLTDKGYDLAQYEELFSVEA</sequence>
<dbReference type="EMBL" id="JAEQNB010000001">
    <property type="protein sequence ID" value="MBL0386301.1"/>
    <property type="molecule type" value="Genomic_DNA"/>
</dbReference>
<gene>
    <name evidence="1" type="ORF">JJB07_06490</name>
</gene>
<protein>
    <submittedName>
        <fullName evidence="1">DUF2621 family protein</fullName>
    </submittedName>
</protein>